<accession>E4PP84</accession>
<dbReference type="PATRIC" id="fig|225937.3.peg.639"/>
<dbReference type="AlphaFoldDB" id="E4PP84"/>
<sequence length="39" mass="4490">MNNKYMHEDSMPPDITDVTLFRNRSGQWLLDSGAYTDAV</sequence>
<reference evidence="1 2" key="1">
    <citation type="journal article" date="2010" name="Stand. Genomic Sci.">
        <title>Complete genome sequence of Marinobacter adhaerens type strain (HP15), a diatom-interacting marine microorganism.</title>
        <authorList>
            <person name="Gardes A."/>
            <person name="Kaeppel E."/>
            <person name="Shehzad A."/>
            <person name="Seebah S."/>
            <person name="Teeling H."/>
            <person name="Yarza P."/>
            <person name="Glockner F.O."/>
            <person name="Grossart H.P."/>
            <person name="Ullrich M.S."/>
        </authorList>
    </citation>
    <scope>NUCLEOTIDE SEQUENCE [LARGE SCALE GENOMIC DNA]</scope>
    <source>
        <strain evidence="2">DSM 23420 / HP15</strain>
    </source>
</reference>
<evidence type="ECO:0000313" key="1">
    <source>
        <dbReference type="EMBL" id="ADP96396.1"/>
    </source>
</evidence>
<protein>
    <submittedName>
        <fullName evidence="1">Uncharacterized protein</fullName>
    </submittedName>
</protein>
<name>E4PP84_MARAH</name>
<dbReference type="STRING" id="225937.HP15_632"/>
<proteinExistence type="predicted"/>
<evidence type="ECO:0000313" key="2">
    <source>
        <dbReference type="Proteomes" id="UP000007077"/>
    </source>
</evidence>
<dbReference type="Proteomes" id="UP000007077">
    <property type="component" value="Chromosome"/>
</dbReference>
<gene>
    <name evidence="1" type="ordered locus">HP15_632</name>
</gene>
<reference evidence="2" key="2">
    <citation type="submission" date="2010-02" db="EMBL/GenBank/DDBJ databases">
        <title>Complete genome sequence of Marinobacter adhaerens type strain (HP15).</title>
        <authorList>
            <person name="Gaerdes A.A.M."/>
            <person name="Kaeppel E."/>
            <person name="Shezad A."/>
            <person name="Seebah S."/>
            <person name="Teeling H."/>
            <person name="Yarza P."/>
            <person name="Gloeckner F.O."/>
            <person name="Ullrich M.S."/>
        </authorList>
    </citation>
    <scope>NUCLEOTIDE SEQUENCE [LARGE SCALE GENOMIC DNA]</scope>
    <source>
        <strain evidence="2">DSM 23420 / HP15</strain>
    </source>
</reference>
<dbReference type="KEGG" id="mad:HP15_632"/>
<dbReference type="EMBL" id="CP001978">
    <property type="protein sequence ID" value="ADP96396.1"/>
    <property type="molecule type" value="Genomic_DNA"/>
</dbReference>
<dbReference type="HOGENOM" id="CLU_3312397_0_0_6"/>
<organism evidence="1 2">
    <name type="scientific">Marinobacter adhaerens (strain DSM 23420 / HP15)</name>
    <dbReference type="NCBI Taxonomy" id="225937"/>
    <lineage>
        <taxon>Bacteria</taxon>
        <taxon>Pseudomonadati</taxon>
        <taxon>Pseudomonadota</taxon>
        <taxon>Gammaproteobacteria</taxon>
        <taxon>Pseudomonadales</taxon>
        <taxon>Marinobacteraceae</taxon>
        <taxon>Marinobacter</taxon>
    </lineage>
</organism>